<sequence>MAEIERKFNFLMKVVEERDHEITALREQMRTRETTESSQTSIVKATNKGKNVVQENQPQKQSIFVASLSVQQLQNMIANSISAQYEGPLQTSFMYSKPYTNRINNLRMPLGYQPPKFQQFDGKGKPKQYISHFVETCKNAGSRGDQLVRQFIRSLKGNAFERYTDLEPEVIDS</sequence>
<evidence type="ECO:0000313" key="2">
    <source>
        <dbReference type="EMBL" id="TYK07698.1"/>
    </source>
</evidence>
<reference evidence="3 4" key="1">
    <citation type="submission" date="2019-08" db="EMBL/GenBank/DDBJ databases">
        <title>Draft genome sequences of two oriental melons (Cucumis melo L. var makuwa).</title>
        <authorList>
            <person name="Kwon S.-Y."/>
        </authorList>
    </citation>
    <scope>NUCLEOTIDE SEQUENCE [LARGE SCALE GENOMIC DNA]</scope>
    <source>
        <strain evidence="4">cv. Chang Bougi</strain>
        <strain evidence="3">cv. SW 3</strain>
        <tissue evidence="1">Leaf</tissue>
    </source>
</reference>
<dbReference type="Proteomes" id="UP000321947">
    <property type="component" value="Unassembled WGS sequence"/>
</dbReference>
<evidence type="ECO:0000313" key="3">
    <source>
        <dbReference type="Proteomes" id="UP000321393"/>
    </source>
</evidence>
<dbReference type="EMBL" id="SSTD01013124">
    <property type="protein sequence ID" value="TYK07698.1"/>
    <property type="molecule type" value="Genomic_DNA"/>
</dbReference>
<dbReference type="PANTHER" id="PTHR33437">
    <property type="entry name" value="OS06G0361200 PROTEIN"/>
    <property type="match status" value="1"/>
</dbReference>
<dbReference type="OrthoDB" id="1670002at2759"/>
<dbReference type="AlphaFoldDB" id="A0A5A7U6J6"/>
<protein>
    <submittedName>
        <fullName evidence="1">Ty3-gypsy retrotransposon protein</fullName>
    </submittedName>
</protein>
<name>A0A5A7U6J6_CUCMM</name>
<evidence type="ECO:0000313" key="4">
    <source>
        <dbReference type="Proteomes" id="UP000321947"/>
    </source>
</evidence>
<dbReference type="PANTHER" id="PTHR33437:SF2">
    <property type="entry name" value="OS06G0361200 PROTEIN"/>
    <property type="match status" value="1"/>
</dbReference>
<evidence type="ECO:0000313" key="1">
    <source>
        <dbReference type="EMBL" id="KAA0049967.1"/>
    </source>
</evidence>
<proteinExistence type="predicted"/>
<organism evidence="1 3">
    <name type="scientific">Cucumis melo var. makuwa</name>
    <name type="common">Oriental melon</name>
    <dbReference type="NCBI Taxonomy" id="1194695"/>
    <lineage>
        <taxon>Eukaryota</taxon>
        <taxon>Viridiplantae</taxon>
        <taxon>Streptophyta</taxon>
        <taxon>Embryophyta</taxon>
        <taxon>Tracheophyta</taxon>
        <taxon>Spermatophyta</taxon>
        <taxon>Magnoliopsida</taxon>
        <taxon>eudicotyledons</taxon>
        <taxon>Gunneridae</taxon>
        <taxon>Pentapetalae</taxon>
        <taxon>rosids</taxon>
        <taxon>fabids</taxon>
        <taxon>Cucurbitales</taxon>
        <taxon>Cucurbitaceae</taxon>
        <taxon>Benincaseae</taxon>
        <taxon>Cucumis</taxon>
    </lineage>
</organism>
<dbReference type="EMBL" id="SSTE01011953">
    <property type="protein sequence ID" value="KAA0049967.1"/>
    <property type="molecule type" value="Genomic_DNA"/>
</dbReference>
<gene>
    <name evidence="2" type="ORF">E5676_scaffold105G001160</name>
    <name evidence="1" type="ORF">E6C27_scaffold13G001340</name>
</gene>
<accession>A0A5A7U6J6</accession>
<comment type="caution">
    <text evidence="1">The sequence shown here is derived from an EMBL/GenBank/DDBJ whole genome shotgun (WGS) entry which is preliminary data.</text>
</comment>
<dbReference type="Proteomes" id="UP000321393">
    <property type="component" value="Unassembled WGS sequence"/>
</dbReference>